<reference evidence="9" key="1">
    <citation type="submission" date="2013-10" db="EMBL/GenBank/DDBJ databases">
        <title>Genomic analysis of the causative agents of coccidiosis in chickens.</title>
        <authorList>
            <person name="Reid A.J."/>
            <person name="Blake D."/>
            <person name="Billington K."/>
            <person name="Browne H."/>
            <person name="Dunn M."/>
            <person name="Hung S."/>
            <person name="Kawahara F."/>
            <person name="Miranda-Saavedra D."/>
            <person name="Mourier T."/>
            <person name="Nagra H."/>
            <person name="Otto T.D."/>
            <person name="Rawlings N."/>
            <person name="Sanchez A."/>
            <person name="Sanders M."/>
            <person name="Subramaniam C."/>
            <person name="Tay Y."/>
            <person name="Dear P."/>
            <person name="Doerig C."/>
            <person name="Gruber A."/>
            <person name="Parkinson J."/>
            <person name="Shirley M."/>
            <person name="Wan K.L."/>
            <person name="Berriman M."/>
            <person name="Tomley F."/>
            <person name="Pain A."/>
        </authorList>
    </citation>
    <scope>NUCLEOTIDE SEQUENCE</scope>
    <source>
        <strain evidence="9">Houghton</strain>
    </source>
</reference>
<dbReference type="VEuPathDB" id="ToxoDB:EAH_00006640"/>
<evidence type="ECO:0000256" key="3">
    <source>
        <dbReference type="ARBA" id="ARBA00023123"/>
    </source>
</evidence>
<dbReference type="InterPro" id="IPR027417">
    <property type="entry name" value="P-loop_NTPase"/>
</dbReference>
<dbReference type="Gene3D" id="1.20.58.530">
    <property type="match status" value="1"/>
</dbReference>
<dbReference type="InterPro" id="IPR000408">
    <property type="entry name" value="Reg_chr_condens"/>
</dbReference>
<evidence type="ECO:0000256" key="1">
    <source>
        <dbReference type="ARBA" id="ARBA00022741"/>
    </source>
</evidence>
<keyword evidence="5" id="KW-0009">Actin-binding</keyword>
<dbReference type="Pfam" id="PF13540">
    <property type="entry name" value="RCC1_2"/>
    <property type="match status" value="1"/>
</dbReference>
<feature type="domain" description="Myosin motor" evidence="8">
    <location>
        <begin position="291"/>
        <end position="1034"/>
    </location>
</feature>
<evidence type="ECO:0000256" key="6">
    <source>
        <dbReference type="PROSITE-ProRule" id="PRU00235"/>
    </source>
</evidence>
<dbReference type="InterPro" id="IPR001609">
    <property type="entry name" value="Myosin_head_motor_dom-like"/>
</dbReference>
<proteinExistence type="predicted"/>
<dbReference type="InterPro" id="IPR009091">
    <property type="entry name" value="RCC1/BLIP-II"/>
</dbReference>
<name>U6GU91_EIMAC</name>
<dbReference type="SUPFAM" id="SSF52540">
    <property type="entry name" value="P-loop containing nucleoside triphosphate hydrolases"/>
    <property type="match status" value="1"/>
</dbReference>
<keyword evidence="1" id="KW-0547">Nucleotide-binding</keyword>
<dbReference type="OMA" id="RALENVW"/>
<evidence type="ECO:0000313" key="10">
    <source>
        <dbReference type="Proteomes" id="UP000018050"/>
    </source>
</evidence>
<evidence type="ECO:0000256" key="4">
    <source>
        <dbReference type="ARBA" id="ARBA00023175"/>
    </source>
</evidence>
<evidence type="ECO:0000256" key="7">
    <source>
        <dbReference type="SAM" id="MobiDB-lite"/>
    </source>
</evidence>
<organism evidence="9 10">
    <name type="scientific">Eimeria acervulina</name>
    <name type="common">Coccidian parasite</name>
    <dbReference type="NCBI Taxonomy" id="5801"/>
    <lineage>
        <taxon>Eukaryota</taxon>
        <taxon>Sar</taxon>
        <taxon>Alveolata</taxon>
        <taxon>Apicomplexa</taxon>
        <taxon>Conoidasida</taxon>
        <taxon>Coccidia</taxon>
        <taxon>Eucoccidiorida</taxon>
        <taxon>Eimeriorina</taxon>
        <taxon>Eimeriidae</taxon>
        <taxon>Eimeria</taxon>
    </lineage>
</organism>
<protein>
    <submittedName>
        <fullName evidence="9">IQ calmodulin-binding motif domain-containing protein, putative</fullName>
    </submittedName>
</protein>
<dbReference type="GO" id="GO:0003779">
    <property type="term" value="F:actin binding"/>
    <property type="evidence" value="ECO:0007669"/>
    <property type="project" value="UniProtKB-KW"/>
</dbReference>
<feature type="compositionally biased region" description="Low complexity" evidence="7">
    <location>
        <begin position="65"/>
        <end position="76"/>
    </location>
</feature>
<evidence type="ECO:0000256" key="2">
    <source>
        <dbReference type="ARBA" id="ARBA00022840"/>
    </source>
</evidence>
<dbReference type="OrthoDB" id="16281at2759"/>
<feature type="repeat" description="RCC1" evidence="6">
    <location>
        <begin position="1531"/>
        <end position="1585"/>
    </location>
</feature>
<dbReference type="Gene3D" id="3.40.850.10">
    <property type="entry name" value="Kinesin motor domain"/>
    <property type="match status" value="1"/>
</dbReference>
<dbReference type="GO" id="GO:0005524">
    <property type="term" value="F:ATP binding"/>
    <property type="evidence" value="ECO:0007669"/>
    <property type="project" value="UniProtKB-KW"/>
</dbReference>
<dbReference type="Proteomes" id="UP000018050">
    <property type="component" value="Unassembled WGS sequence"/>
</dbReference>
<dbReference type="Pfam" id="PF00415">
    <property type="entry name" value="RCC1"/>
    <property type="match status" value="1"/>
</dbReference>
<dbReference type="PROSITE" id="PS50012">
    <property type="entry name" value="RCC1_3"/>
    <property type="match status" value="3"/>
</dbReference>
<feature type="repeat" description="RCC1" evidence="6">
    <location>
        <begin position="1640"/>
        <end position="1697"/>
    </location>
</feature>
<dbReference type="GeneID" id="25268734"/>
<keyword evidence="3" id="KW-0518">Myosin</keyword>
<dbReference type="PANTHER" id="PTHR13140">
    <property type="entry name" value="MYOSIN"/>
    <property type="match status" value="1"/>
</dbReference>
<dbReference type="PROSITE" id="PS50096">
    <property type="entry name" value="IQ"/>
    <property type="match status" value="1"/>
</dbReference>
<dbReference type="SMART" id="SM00242">
    <property type="entry name" value="MYSc"/>
    <property type="match status" value="1"/>
</dbReference>
<keyword evidence="2" id="KW-0067">ATP-binding</keyword>
<keyword evidence="4" id="KW-0505">Motor protein</keyword>
<sequence length="1832" mass="203760">MADPSSPSRRSDSAAADGLNRGPSTAANFRKDTLKGKLSVSSQSVLRVTSKRDGGAPARKPSRSAPEAATPAAGATFLPGRFEDFSPSSSHKADDPATLFVLSKKQPPGKLEGNRARPLVGSRQLSAAPGAAAAPALTVGSTARKDMIPKRQQGWGGPRREGPRQRVGREGGDKDPEDECLHRLDVYGLEVEGFRGAASAADTLLLSGSKVFIRGKEVAKGKTPDFRGLVTMQIIDPSLLGKPLLQQVQPFQFGGSRGGARGAHIVQNELPLLMHLSRHSVIPAEAQLGEKTKDPEEAIDSLMYLPSCDDAAIIDCLQQRFNRGKYFTSCDNMLIFVNPWDSHDSASDEVFNRSKAVHYWTSHVAELPSHPYLVARRAFTNARKQHTNQLVLTFGAFGSGQDRVHHELVKLFIRFAFIVEDTWTDEQALATEAKRDAAVSLLESLHITNKGQLYGGRLMDLFQVELDSQGGFVGFSFLPNSSYEPSQDIISWQMRQAVSSLPLPNIFYHLMYGIHYNPGDPLLKNAGLHPVDVKILMHYFPRPFVLYEDVHYEKCQEILADLSTLGLSDRQKAEFLSLLSAILVADVVSFKMQNELHKEELEAEKEEEPPAPAAPRVRRITRQSGQTVERTLMLASLLGVDETVMRDIYLGTDAWQVRYLALKLFVRLRWWLLGIISQSLRLSKGTEVHNRVTLLKAAGLDFRRVSPEWAFNQLLHNYTEECLLHIFATWAFTLDQATYLLEDVKPPPANFTLNDEILEVFTGPEGVWQILKHEHTTRGGEAADDLSDGVPLAAVSFVDRILRSKCSTDKIRKVPGYKPPQPEMLRPKMAVRVVKATVKAGKGAMVGGAAPARKSAGSHLDPILCRFTVVHTSGTLVYDATKFCTSDANAYTVAPRLRTLLLQSKLELMRSLVEHEKAHDVIPPDCLRISVTNRFIQYTKDSLSAGSEAPQTNFIACVSALRPFSAADANGEVASSSKLSSYVKRWRQNSQSEQNQRAQYQQDAYALMTSALCHEPQLPPRLKALLASEAKLERNCSGISTGKDYGVLPQGCIHNFGKDVSMELPWLSRAPQLNDNSRYSWRIDYLERLVPAVTRVQRIWRTVRERAFVADMHWLCVRLQSHVRRVLFTREQKKIQPLKDIFFGAAVTAGIAYAFRRLGLSDEVIHSIEMKWRERRKFQELRGLTMAFLSIQRKGAKLYSMRVMLNYRPIIRRTTVMREMISVQLNTSVVRIQSFFRMVIIKQQYVRLRNAAMLCQAGALMRLRRGDFLLARRMVVKIQRWWRSMLLLRGLDVELALPLPIQIPKKADSVVKRREHVAFELLRPHFLRVQGVFRVERMRQETHYAYPISLKANCDCRGIYPRTWAQPLQDLLAQLAIATSQQQNGYMTEATHVAPVMESVDAGLFAQFHDMAVGGHHSLVLLAVRRPASENFATRVRAVVKGGSWQDFNLVPCVYAWGWGDRGQLGESQTPREQGMTCVGPLKFVDRVFRDTVDLETGHLVQQLVKEVDYTHKICSVVAGLDHSVALTSEGMAFAWGDNSEGQCGLGHRLMWARSPTLIPTIRNNGIRLKSIAAGPRQTGAVCSDGKALMWGAAHFVRLPTLIPESHSYTPREVPVDSSEEAMQICCSSGFNVLRTARSSGVFTWGCNDSGQLGQGVEDKKSRDVPTFVRLPTTPAHHHVVSKVAVGTRFVVVSLQQASPFLYTWGALRVVEVTQKASGILDGVESKKASAAAEQRAAANPFLKFAGFKVQQPQGSKTQSLPAITADKVKAICRPTRVSHSLWKDDAVVDIGVTGTDVLALNDGYTVNSHDRKRSLAVFQLGEGSEADEANA</sequence>
<reference evidence="9" key="2">
    <citation type="submission" date="2013-10" db="EMBL/GenBank/DDBJ databases">
        <authorList>
            <person name="Aslett M."/>
        </authorList>
    </citation>
    <scope>NUCLEOTIDE SEQUENCE</scope>
    <source>
        <strain evidence="9">Houghton</strain>
    </source>
</reference>
<dbReference type="EMBL" id="HG672842">
    <property type="protein sequence ID" value="CDI82868.1"/>
    <property type="molecule type" value="Genomic_DNA"/>
</dbReference>
<feature type="region of interest" description="Disordered" evidence="7">
    <location>
        <begin position="599"/>
        <end position="620"/>
    </location>
</feature>
<gene>
    <name evidence="9" type="ORF">EAH_00006640</name>
</gene>
<evidence type="ECO:0000259" key="8">
    <source>
        <dbReference type="SMART" id="SM00242"/>
    </source>
</evidence>
<accession>U6GU91</accession>
<feature type="region of interest" description="Disordered" evidence="7">
    <location>
        <begin position="1"/>
        <end position="116"/>
    </location>
</feature>
<dbReference type="RefSeq" id="XP_013247892.1">
    <property type="nucleotide sequence ID" value="XM_013392438.1"/>
</dbReference>
<dbReference type="InterPro" id="IPR036961">
    <property type="entry name" value="Kinesin_motor_dom_sf"/>
</dbReference>
<feature type="repeat" description="RCC1" evidence="6">
    <location>
        <begin position="1452"/>
        <end position="1530"/>
    </location>
</feature>
<keyword evidence="10" id="KW-1185">Reference proteome</keyword>
<dbReference type="SUPFAM" id="SSF50985">
    <property type="entry name" value="RCC1/BLIP-II"/>
    <property type="match status" value="1"/>
</dbReference>
<dbReference type="Pfam" id="PF00063">
    <property type="entry name" value="Myosin_head"/>
    <property type="match status" value="2"/>
</dbReference>
<dbReference type="Gene3D" id="2.130.10.30">
    <property type="entry name" value="Regulator of chromosome condensation 1/beta-lactamase-inhibitor protein II"/>
    <property type="match status" value="1"/>
</dbReference>
<dbReference type="GO" id="GO:0003774">
    <property type="term" value="F:cytoskeletal motor activity"/>
    <property type="evidence" value="ECO:0007669"/>
    <property type="project" value="InterPro"/>
</dbReference>
<feature type="region of interest" description="Disordered" evidence="7">
    <location>
        <begin position="149"/>
        <end position="179"/>
    </location>
</feature>
<evidence type="ECO:0000256" key="5">
    <source>
        <dbReference type="ARBA" id="ARBA00023203"/>
    </source>
</evidence>
<feature type="compositionally biased region" description="Basic and acidic residues" evidence="7">
    <location>
        <begin position="158"/>
        <end position="179"/>
    </location>
</feature>
<feature type="compositionally biased region" description="Low complexity" evidence="7">
    <location>
        <begin position="1"/>
        <end position="17"/>
    </location>
</feature>
<dbReference type="GO" id="GO:0016459">
    <property type="term" value="C:myosin complex"/>
    <property type="evidence" value="ECO:0007669"/>
    <property type="project" value="UniProtKB-KW"/>
</dbReference>
<evidence type="ECO:0000313" key="9">
    <source>
        <dbReference type="EMBL" id="CDI82868.1"/>
    </source>
</evidence>